<gene>
    <name evidence="1" type="ORF">H4R21_005851</name>
</gene>
<protein>
    <submittedName>
        <fullName evidence="1">Uncharacterized protein</fullName>
    </submittedName>
</protein>
<feature type="non-terminal residue" evidence="1">
    <location>
        <position position="478"/>
    </location>
</feature>
<proteinExistence type="predicted"/>
<accession>A0ACC1KR57</accession>
<name>A0ACC1KR57_9FUNG</name>
<keyword evidence="2" id="KW-1185">Reference proteome</keyword>
<reference evidence="1" key="1">
    <citation type="submission" date="2022-07" db="EMBL/GenBank/DDBJ databases">
        <title>Phylogenomic reconstructions and comparative analyses of Kickxellomycotina fungi.</title>
        <authorList>
            <person name="Reynolds N.K."/>
            <person name="Stajich J.E."/>
            <person name="Barry K."/>
            <person name="Grigoriev I.V."/>
            <person name="Crous P."/>
            <person name="Smith M.E."/>
        </authorList>
    </citation>
    <scope>NUCLEOTIDE SEQUENCE</scope>
    <source>
        <strain evidence="1">BCRC 34780</strain>
    </source>
</reference>
<evidence type="ECO:0000313" key="2">
    <source>
        <dbReference type="Proteomes" id="UP001140087"/>
    </source>
</evidence>
<evidence type="ECO:0000313" key="1">
    <source>
        <dbReference type="EMBL" id="KAJ2793549.1"/>
    </source>
</evidence>
<organism evidence="1 2">
    <name type="scientific">Coemansia helicoidea</name>
    <dbReference type="NCBI Taxonomy" id="1286919"/>
    <lineage>
        <taxon>Eukaryota</taxon>
        <taxon>Fungi</taxon>
        <taxon>Fungi incertae sedis</taxon>
        <taxon>Zoopagomycota</taxon>
        <taxon>Kickxellomycotina</taxon>
        <taxon>Kickxellomycetes</taxon>
        <taxon>Kickxellales</taxon>
        <taxon>Kickxellaceae</taxon>
        <taxon>Coemansia</taxon>
    </lineage>
</organism>
<sequence>MIFLAARFAHHLGTPDFLESFLSDTVAAIIHEVKTHKADPISLAFWMANIHALIYYFKRDSTLVQITTDTQGRMSECLHDAYGLLVRAVEAELEPLLDTALLAYVAMPEMFSDVKFESDKGQRLSMFFFGASADAARVSTDGRPLRRVQAPLKTARSRRSSFLGAGAAPAGPATAAGQVPAWISAVLRAHEQASDAHGPTPAVAAAAAALAKRASSGDTFVSGRSSNDRAHSAAAAGAPSTVAAMFGAPTPRTITFMFDCLLDLLQMCEIHPSITWGVVKQLFCYLGYECFNRVLTTREFCSRSQAMQIRMNISQVSDWVRQAAGRLAVPHPSDAPKDEAACVQKAGGAQTADALLYKAYFSPLVELVELLQCLTHLPDLAEYFETTAKMQHLNVLQQETAAMNYRYELQESRVAPDIAEYLESVGKEIRDGVRAEREKLSMERASRRSTATAISERRTMDGRPSMLSLDLAQHGTRA</sequence>
<dbReference type="Proteomes" id="UP001140087">
    <property type="component" value="Unassembled WGS sequence"/>
</dbReference>
<comment type="caution">
    <text evidence="1">The sequence shown here is derived from an EMBL/GenBank/DDBJ whole genome shotgun (WGS) entry which is preliminary data.</text>
</comment>
<dbReference type="EMBL" id="JANBUN010002839">
    <property type="protein sequence ID" value="KAJ2793549.1"/>
    <property type="molecule type" value="Genomic_DNA"/>
</dbReference>